<accession>A0A9D1SRF1</accession>
<keyword evidence="1 3" id="KW-0436">Ligase</keyword>
<proteinExistence type="predicted"/>
<dbReference type="InterPro" id="IPR004408">
    <property type="entry name" value="Biotin_CoA_COase_ligase"/>
</dbReference>
<reference evidence="3" key="2">
    <citation type="journal article" date="2021" name="PeerJ">
        <title>Extensive microbial diversity within the chicken gut microbiome revealed by metagenomics and culture.</title>
        <authorList>
            <person name="Gilroy R."/>
            <person name="Ravi A."/>
            <person name="Getino M."/>
            <person name="Pursley I."/>
            <person name="Horton D.L."/>
            <person name="Alikhan N.F."/>
            <person name="Baker D."/>
            <person name="Gharbi K."/>
            <person name="Hall N."/>
            <person name="Watson M."/>
            <person name="Adriaenssens E.M."/>
            <person name="Foster-Nyarko E."/>
            <person name="Jarju S."/>
            <person name="Secka A."/>
            <person name="Antonio M."/>
            <person name="Oren A."/>
            <person name="Chaudhuri R.R."/>
            <person name="La Ragione R."/>
            <person name="Hildebrand F."/>
            <person name="Pallen M.J."/>
        </authorList>
    </citation>
    <scope>NUCLEOTIDE SEQUENCE</scope>
    <source>
        <strain evidence="3">CHK154-7741</strain>
    </source>
</reference>
<dbReference type="PANTHER" id="PTHR12835">
    <property type="entry name" value="BIOTIN PROTEIN LIGASE"/>
    <property type="match status" value="1"/>
</dbReference>
<dbReference type="PANTHER" id="PTHR12835:SF5">
    <property type="entry name" value="BIOTIN--PROTEIN LIGASE"/>
    <property type="match status" value="1"/>
</dbReference>
<dbReference type="PROSITE" id="PS51733">
    <property type="entry name" value="BPL_LPL_CATALYTIC"/>
    <property type="match status" value="1"/>
</dbReference>
<gene>
    <name evidence="3" type="ORF">IAD26_02830</name>
</gene>
<dbReference type="GO" id="GO:0005737">
    <property type="term" value="C:cytoplasm"/>
    <property type="evidence" value="ECO:0007669"/>
    <property type="project" value="TreeGrafter"/>
</dbReference>
<evidence type="ECO:0000313" key="4">
    <source>
        <dbReference type="Proteomes" id="UP000886748"/>
    </source>
</evidence>
<dbReference type="NCBIfam" id="TIGR00121">
    <property type="entry name" value="birA_ligase"/>
    <property type="match status" value="1"/>
</dbReference>
<dbReference type="GO" id="GO:0004077">
    <property type="term" value="F:biotin--[biotin carboxyl-carrier protein] ligase activity"/>
    <property type="evidence" value="ECO:0007669"/>
    <property type="project" value="UniProtKB-EC"/>
</dbReference>
<dbReference type="Pfam" id="PF03099">
    <property type="entry name" value="BPL_LplA_LipB"/>
    <property type="match status" value="1"/>
</dbReference>
<dbReference type="GO" id="GO:0016740">
    <property type="term" value="F:transferase activity"/>
    <property type="evidence" value="ECO:0007669"/>
    <property type="project" value="UniProtKB-ARBA"/>
</dbReference>
<protein>
    <submittedName>
        <fullName evidence="3">Biotin--[acetyl-CoA-carboxylase] ligase</fullName>
        <ecNumber evidence="3">6.3.4.15</ecNumber>
    </submittedName>
</protein>
<evidence type="ECO:0000313" key="3">
    <source>
        <dbReference type="EMBL" id="HIU92051.1"/>
    </source>
</evidence>
<dbReference type="InterPro" id="IPR004143">
    <property type="entry name" value="BPL_LPL_catalytic"/>
</dbReference>
<comment type="caution">
    <text evidence="3">The sequence shown here is derived from an EMBL/GenBank/DDBJ whole genome shotgun (WGS) entry which is preliminary data.</text>
</comment>
<name>A0A9D1SRF1_9CLOT</name>
<feature type="domain" description="BPL/LPL catalytic" evidence="2">
    <location>
        <begin position="1"/>
        <end position="178"/>
    </location>
</feature>
<reference evidence="3" key="1">
    <citation type="submission" date="2020-10" db="EMBL/GenBank/DDBJ databases">
        <authorList>
            <person name="Gilroy R."/>
        </authorList>
    </citation>
    <scope>NUCLEOTIDE SEQUENCE</scope>
    <source>
        <strain evidence="3">CHK154-7741</strain>
    </source>
</reference>
<sequence>MNNFDIIQFDSIDSTNTYGVKNFDKLKDKTAVSALVQTQGKGRFNRVWICETTDNLCLSLVLKPEKIAHIANLTQYMSVCTCKVIETYGLKPQIKYPNDVLIDGKKVCGILCESVLKKNIIQGVVLGIGVNLNMPLSLVEKIEKPATSLNLLTGHSIDRQEFLEKLLKEFFSKYQDVIERGFCSFEQEYLKRNNFLGKTVFIQQTDNSQRQEYFAVKMDEKGNLVVKNSDDEEKIIFSGDLSI</sequence>
<dbReference type="EC" id="6.3.4.15" evidence="3"/>
<dbReference type="AlphaFoldDB" id="A0A9D1SRF1"/>
<evidence type="ECO:0000259" key="2">
    <source>
        <dbReference type="PROSITE" id="PS51733"/>
    </source>
</evidence>
<dbReference type="InterPro" id="IPR045864">
    <property type="entry name" value="aa-tRNA-synth_II/BPL/LPL"/>
</dbReference>
<evidence type="ECO:0000256" key="1">
    <source>
        <dbReference type="ARBA" id="ARBA00022598"/>
    </source>
</evidence>
<organism evidence="3 4">
    <name type="scientific">Candidatus Limenecus avicola</name>
    <dbReference type="NCBI Taxonomy" id="2840847"/>
    <lineage>
        <taxon>Bacteria</taxon>
        <taxon>Bacillati</taxon>
        <taxon>Bacillota</taxon>
        <taxon>Clostridia</taxon>
        <taxon>Eubacteriales</taxon>
        <taxon>Clostridiaceae</taxon>
        <taxon>Clostridiaceae incertae sedis</taxon>
        <taxon>Candidatus Limenecus</taxon>
    </lineage>
</organism>
<dbReference type="CDD" id="cd16442">
    <property type="entry name" value="BPL"/>
    <property type="match status" value="1"/>
</dbReference>
<dbReference type="GO" id="GO:0009249">
    <property type="term" value="P:protein lipoylation"/>
    <property type="evidence" value="ECO:0007669"/>
    <property type="project" value="UniProtKB-ARBA"/>
</dbReference>
<dbReference type="Gene3D" id="3.30.930.10">
    <property type="entry name" value="Bira Bifunctional Protein, Domain 2"/>
    <property type="match status" value="1"/>
</dbReference>
<dbReference type="SUPFAM" id="SSF55681">
    <property type="entry name" value="Class II aaRS and biotin synthetases"/>
    <property type="match status" value="1"/>
</dbReference>
<dbReference type="EMBL" id="DVOD01000020">
    <property type="protein sequence ID" value="HIU92051.1"/>
    <property type="molecule type" value="Genomic_DNA"/>
</dbReference>
<dbReference type="Proteomes" id="UP000886748">
    <property type="component" value="Unassembled WGS sequence"/>
</dbReference>